<gene>
    <name evidence="1" type="ORF">H9807_04855</name>
</gene>
<organism evidence="1 2">
    <name type="scientific">Candidatus Bacteroides merdavium</name>
    <dbReference type="NCBI Taxonomy" id="2838472"/>
    <lineage>
        <taxon>Bacteria</taxon>
        <taxon>Pseudomonadati</taxon>
        <taxon>Bacteroidota</taxon>
        <taxon>Bacteroidia</taxon>
        <taxon>Bacteroidales</taxon>
        <taxon>Bacteroidaceae</taxon>
        <taxon>Bacteroides</taxon>
    </lineage>
</organism>
<dbReference type="InterPro" id="IPR045724">
    <property type="entry name" value="DUF6078"/>
</dbReference>
<comment type="caution">
    <text evidence="1">The sequence shown here is derived from an EMBL/GenBank/DDBJ whole genome shotgun (WGS) entry which is preliminary data.</text>
</comment>
<dbReference type="EMBL" id="DXAV01000041">
    <property type="protein sequence ID" value="HIZ91431.1"/>
    <property type="molecule type" value="Genomic_DNA"/>
</dbReference>
<proteinExistence type="predicted"/>
<reference evidence="1" key="1">
    <citation type="journal article" date="2021" name="PeerJ">
        <title>Extensive microbial diversity within the chicken gut microbiome revealed by metagenomics and culture.</title>
        <authorList>
            <person name="Gilroy R."/>
            <person name="Ravi A."/>
            <person name="Getino M."/>
            <person name="Pursley I."/>
            <person name="Horton D.L."/>
            <person name="Alikhan N.F."/>
            <person name="Baker D."/>
            <person name="Gharbi K."/>
            <person name="Hall N."/>
            <person name="Watson M."/>
            <person name="Adriaenssens E.M."/>
            <person name="Foster-Nyarko E."/>
            <person name="Jarju S."/>
            <person name="Secka A."/>
            <person name="Antonio M."/>
            <person name="Oren A."/>
            <person name="Chaudhuri R.R."/>
            <person name="La Ragione R."/>
            <person name="Hildebrand F."/>
            <person name="Pallen M.J."/>
        </authorList>
    </citation>
    <scope>NUCLEOTIDE SEQUENCE</scope>
    <source>
        <strain evidence="1">CHK118-2852</strain>
    </source>
</reference>
<protein>
    <submittedName>
        <fullName evidence="1">Uncharacterized protein</fullName>
    </submittedName>
</protein>
<evidence type="ECO:0000313" key="2">
    <source>
        <dbReference type="Proteomes" id="UP000824108"/>
    </source>
</evidence>
<dbReference type="Proteomes" id="UP000824108">
    <property type="component" value="Unassembled WGS sequence"/>
</dbReference>
<dbReference type="Pfam" id="PF19555">
    <property type="entry name" value="DUF6078"/>
    <property type="match status" value="1"/>
</dbReference>
<evidence type="ECO:0000313" key="1">
    <source>
        <dbReference type="EMBL" id="HIZ91431.1"/>
    </source>
</evidence>
<accession>A0A9D2KDQ5</accession>
<name>A0A9D2KDQ5_9BACE</name>
<dbReference type="AlphaFoldDB" id="A0A9D2KDQ5"/>
<reference evidence="1" key="2">
    <citation type="submission" date="2021-04" db="EMBL/GenBank/DDBJ databases">
        <authorList>
            <person name="Gilroy R."/>
        </authorList>
    </citation>
    <scope>NUCLEOTIDE SEQUENCE</scope>
    <source>
        <strain evidence="1">CHK118-2852</strain>
    </source>
</reference>
<sequence length="149" mass="17529">MLDFDYTQLSKYYAFCTQADCPLAAQCLRHALMEGLPSSLTYIRILSPAVSRGLAGRDCPHFSPADKKRFARGIESLLAQLQTFSYKDAVWLKRKIYDYFGKNPYYRIKHGERLITPRQQEQIRQFFLERGIDAEPVYDEYIYRYDTES</sequence>